<evidence type="ECO:0000313" key="3">
    <source>
        <dbReference type="Proteomes" id="UP001476798"/>
    </source>
</evidence>
<dbReference type="Proteomes" id="UP001476798">
    <property type="component" value="Unassembled WGS sequence"/>
</dbReference>
<feature type="signal peptide" evidence="1">
    <location>
        <begin position="1"/>
        <end position="22"/>
    </location>
</feature>
<feature type="non-terminal residue" evidence="2">
    <location>
        <position position="1"/>
    </location>
</feature>
<protein>
    <submittedName>
        <fullName evidence="2">Uncharacterized protein</fullName>
    </submittedName>
</protein>
<organism evidence="2 3">
    <name type="scientific">Goodea atripinnis</name>
    <dbReference type="NCBI Taxonomy" id="208336"/>
    <lineage>
        <taxon>Eukaryota</taxon>
        <taxon>Metazoa</taxon>
        <taxon>Chordata</taxon>
        <taxon>Craniata</taxon>
        <taxon>Vertebrata</taxon>
        <taxon>Euteleostomi</taxon>
        <taxon>Actinopterygii</taxon>
        <taxon>Neopterygii</taxon>
        <taxon>Teleostei</taxon>
        <taxon>Neoteleostei</taxon>
        <taxon>Acanthomorphata</taxon>
        <taxon>Ovalentaria</taxon>
        <taxon>Atherinomorphae</taxon>
        <taxon>Cyprinodontiformes</taxon>
        <taxon>Goodeidae</taxon>
        <taxon>Goodea</taxon>
    </lineage>
</organism>
<dbReference type="EMBL" id="JAHRIO010084392">
    <property type="protein sequence ID" value="MEQ2186539.1"/>
    <property type="molecule type" value="Genomic_DNA"/>
</dbReference>
<keyword evidence="1" id="KW-0732">Signal</keyword>
<gene>
    <name evidence="2" type="ORF">GOODEAATRI_029614</name>
</gene>
<feature type="chain" id="PRO_5045493186" evidence="1">
    <location>
        <begin position="23"/>
        <end position="93"/>
    </location>
</feature>
<sequence>LAALSSLSLAIVQLNLLQTTAALAVRGRFLDARKEGALQQKLIERAIEYNQSSEDEQMYQQWIKTMEPINNNIHTLTRRSTVISDSEVNHVLF</sequence>
<reference evidence="2 3" key="1">
    <citation type="submission" date="2021-06" db="EMBL/GenBank/DDBJ databases">
        <authorList>
            <person name="Palmer J.M."/>
        </authorList>
    </citation>
    <scope>NUCLEOTIDE SEQUENCE [LARGE SCALE GENOMIC DNA]</scope>
    <source>
        <strain evidence="2 3">GA_2019</strain>
        <tissue evidence="2">Muscle</tissue>
    </source>
</reference>
<comment type="caution">
    <text evidence="2">The sequence shown here is derived from an EMBL/GenBank/DDBJ whole genome shotgun (WGS) entry which is preliminary data.</text>
</comment>
<evidence type="ECO:0000256" key="1">
    <source>
        <dbReference type="SAM" id="SignalP"/>
    </source>
</evidence>
<name>A0ABV0PST8_9TELE</name>
<accession>A0ABV0PST8</accession>
<keyword evidence="3" id="KW-1185">Reference proteome</keyword>
<proteinExistence type="predicted"/>
<evidence type="ECO:0000313" key="2">
    <source>
        <dbReference type="EMBL" id="MEQ2186539.1"/>
    </source>
</evidence>